<keyword evidence="2" id="KW-0812">Transmembrane</keyword>
<reference evidence="3 4" key="1">
    <citation type="submission" date="2021-01" db="EMBL/GenBank/DDBJ databases">
        <title>Whole genome shotgun sequence of Asanoa siamensis NBRC 107932.</title>
        <authorList>
            <person name="Komaki H."/>
            <person name="Tamura T."/>
        </authorList>
    </citation>
    <scope>NUCLEOTIDE SEQUENCE [LARGE SCALE GENOMIC DNA]</scope>
    <source>
        <strain evidence="3 4">NBRC 107932</strain>
    </source>
</reference>
<gene>
    <name evidence="3" type="ORF">Asi02nite_30490</name>
</gene>
<dbReference type="Proteomes" id="UP000604117">
    <property type="component" value="Unassembled WGS sequence"/>
</dbReference>
<comment type="caution">
    <text evidence="3">The sequence shown here is derived from an EMBL/GenBank/DDBJ whole genome shotgun (WGS) entry which is preliminary data.</text>
</comment>
<dbReference type="InterPro" id="IPR025324">
    <property type="entry name" value="DUF4230"/>
</dbReference>
<keyword evidence="2" id="KW-1133">Transmembrane helix</keyword>
<evidence type="ECO:0000313" key="3">
    <source>
        <dbReference type="EMBL" id="GIF73531.1"/>
    </source>
</evidence>
<feature type="transmembrane region" description="Helical" evidence="2">
    <location>
        <begin position="46"/>
        <end position="64"/>
    </location>
</feature>
<proteinExistence type="predicted"/>
<organism evidence="3 4">
    <name type="scientific">Asanoa siamensis</name>
    <dbReference type="NCBI Taxonomy" id="926357"/>
    <lineage>
        <taxon>Bacteria</taxon>
        <taxon>Bacillati</taxon>
        <taxon>Actinomycetota</taxon>
        <taxon>Actinomycetes</taxon>
        <taxon>Micromonosporales</taxon>
        <taxon>Micromonosporaceae</taxon>
        <taxon>Asanoa</taxon>
    </lineage>
</organism>
<dbReference type="EMBL" id="BONE01000021">
    <property type="protein sequence ID" value="GIF73531.1"/>
    <property type="molecule type" value="Genomic_DNA"/>
</dbReference>
<name>A0ABQ4CQF9_9ACTN</name>
<evidence type="ECO:0000313" key="4">
    <source>
        <dbReference type="Proteomes" id="UP000604117"/>
    </source>
</evidence>
<keyword evidence="4" id="KW-1185">Reference proteome</keyword>
<feature type="region of interest" description="Disordered" evidence="1">
    <location>
        <begin position="1"/>
        <end position="39"/>
    </location>
</feature>
<dbReference type="RefSeq" id="WP_203713491.1">
    <property type="nucleotide sequence ID" value="NZ_BONE01000021.1"/>
</dbReference>
<accession>A0ABQ4CQF9</accession>
<sequence length="253" mass="27779">MANIEPTREYPGVNAPGVNATAEDRQPDDPAWTDQQPQNRPPRWRGLIWLAAIVAVLIAGGFALKAADLLPSWRNPFAQETTDRSQPPLLKSIQDLSRYVAAEGNFQVIVDKQTSRDNIPEFLLNERTLFVGVGSVEAYVDFGTIAEGAIIESPDGKSVEVKLPAPQLGEVNLNTQDSYIFAEERGLANRLGDLIKRDPNQQAEVYQLAEDKIKAAAVDSGLQERARANTKTMLEGMLKSLGYETVTITYTAP</sequence>
<evidence type="ECO:0000256" key="1">
    <source>
        <dbReference type="SAM" id="MobiDB-lite"/>
    </source>
</evidence>
<evidence type="ECO:0008006" key="5">
    <source>
        <dbReference type="Google" id="ProtNLM"/>
    </source>
</evidence>
<dbReference type="Pfam" id="PF14014">
    <property type="entry name" value="DUF4230"/>
    <property type="match status" value="1"/>
</dbReference>
<evidence type="ECO:0000256" key="2">
    <source>
        <dbReference type="SAM" id="Phobius"/>
    </source>
</evidence>
<protein>
    <recommendedName>
        <fullName evidence="5">DUF4230 domain-containing protein</fullName>
    </recommendedName>
</protein>
<keyword evidence="2" id="KW-0472">Membrane</keyword>